<evidence type="ECO:0000313" key="4">
    <source>
        <dbReference type="Proteomes" id="UP000825890"/>
    </source>
</evidence>
<keyword evidence="4" id="KW-1185">Reference proteome</keyword>
<dbReference type="GO" id="GO:0016491">
    <property type="term" value="F:oxidoreductase activity"/>
    <property type="evidence" value="ECO:0007669"/>
    <property type="project" value="InterPro"/>
</dbReference>
<evidence type="ECO:0000256" key="1">
    <source>
        <dbReference type="ARBA" id="ARBA00005986"/>
    </source>
</evidence>
<dbReference type="AlphaFoldDB" id="A0A9P3CSS9"/>
<dbReference type="Pfam" id="PF07110">
    <property type="entry name" value="EthD"/>
    <property type="match status" value="1"/>
</dbReference>
<feature type="domain" description="EthD" evidence="2">
    <location>
        <begin position="20"/>
        <end position="86"/>
    </location>
</feature>
<accession>A0A9P3CSS9</accession>
<dbReference type="Gene3D" id="3.30.70.100">
    <property type="match status" value="1"/>
</dbReference>
<dbReference type="GeneID" id="68293843"/>
<evidence type="ECO:0000259" key="2">
    <source>
        <dbReference type="Pfam" id="PF07110"/>
    </source>
</evidence>
<dbReference type="InterPro" id="IPR009799">
    <property type="entry name" value="EthD_dom"/>
</dbReference>
<dbReference type="RefSeq" id="XP_044659572.1">
    <property type="nucleotide sequence ID" value="XM_044803637.1"/>
</dbReference>
<gene>
    <name evidence="3" type="ORF">CKM354_000826800</name>
</gene>
<comment type="similarity">
    <text evidence="1">Belongs to the tpcK family.</text>
</comment>
<dbReference type="SUPFAM" id="SSF54909">
    <property type="entry name" value="Dimeric alpha+beta barrel"/>
    <property type="match status" value="1"/>
</dbReference>
<dbReference type="InterPro" id="IPR011008">
    <property type="entry name" value="Dimeric_a/b-barrel"/>
</dbReference>
<reference evidence="3 4" key="1">
    <citation type="submission" date="2021-01" db="EMBL/GenBank/DDBJ databases">
        <title>Cercospora kikuchii MAFF 305040 whole genome shotgun sequence.</title>
        <authorList>
            <person name="Kashiwa T."/>
            <person name="Suzuki T."/>
        </authorList>
    </citation>
    <scope>NUCLEOTIDE SEQUENCE [LARGE SCALE GENOMIC DNA]</scope>
    <source>
        <strain evidence="3 4">MAFF 305040</strain>
    </source>
</reference>
<sequence>MPIQLTMLIRKRDDVSIEEFHRYYINQYHAVRSDHMDGLSKAATLPQVDFDGYGEFVFESIEQLTALVSDEEYQKLIVPDEYKFTKRDEWQIIFNEVNVLHTVA</sequence>
<proteinExistence type="inferred from homology"/>
<organism evidence="3 4">
    <name type="scientific">Cercospora kikuchii</name>
    <dbReference type="NCBI Taxonomy" id="84275"/>
    <lineage>
        <taxon>Eukaryota</taxon>
        <taxon>Fungi</taxon>
        <taxon>Dikarya</taxon>
        <taxon>Ascomycota</taxon>
        <taxon>Pezizomycotina</taxon>
        <taxon>Dothideomycetes</taxon>
        <taxon>Dothideomycetidae</taxon>
        <taxon>Mycosphaerellales</taxon>
        <taxon>Mycosphaerellaceae</taxon>
        <taxon>Cercospora</taxon>
    </lineage>
</organism>
<dbReference type="Proteomes" id="UP000825890">
    <property type="component" value="Unassembled WGS sequence"/>
</dbReference>
<name>A0A9P3CSS9_9PEZI</name>
<dbReference type="OrthoDB" id="3183782at2759"/>
<evidence type="ECO:0000313" key="3">
    <source>
        <dbReference type="EMBL" id="GIZ45085.1"/>
    </source>
</evidence>
<protein>
    <recommendedName>
        <fullName evidence="2">EthD domain-containing protein</fullName>
    </recommendedName>
</protein>
<comment type="caution">
    <text evidence="3">The sequence shown here is derived from an EMBL/GenBank/DDBJ whole genome shotgun (WGS) entry which is preliminary data.</text>
</comment>
<dbReference type="EMBL" id="BOLY01000005">
    <property type="protein sequence ID" value="GIZ45085.1"/>
    <property type="molecule type" value="Genomic_DNA"/>
</dbReference>